<name>T1JMM8_STRMM</name>
<evidence type="ECO:0000256" key="10">
    <source>
        <dbReference type="ARBA" id="ARBA00023286"/>
    </source>
</evidence>
<keyword evidence="11" id="KW-0407">Ion channel</keyword>
<dbReference type="InterPro" id="IPR019594">
    <property type="entry name" value="Glu/Gly-bd"/>
</dbReference>
<dbReference type="InterPro" id="IPR015683">
    <property type="entry name" value="Ionotropic_Glu_rcpt"/>
</dbReference>
<dbReference type="Gene3D" id="1.10.287.70">
    <property type="match status" value="1"/>
</dbReference>
<evidence type="ECO:0000256" key="4">
    <source>
        <dbReference type="ARBA" id="ARBA00022692"/>
    </source>
</evidence>
<dbReference type="GO" id="GO:0015276">
    <property type="term" value="F:ligand-gated monoatomic ion channel activity"/>
    <property type="evidence" value="ECO:0007669"/>
    <property type="project" value="InterPro"/>
</dbReference>
<dbReference type="InterPro" id="IPR001320">
    <property type="entry name" value="Iontro_rcpt_C"/>
</dbReference>
<keyword evidence="10" id="KW-1071">Ligand-gated ion channel</keyword>
<feature type="transmembrane region" description="Helical" evidence="12">
    <location>
        <begin position="393"/>
        <end position="417"/>
    </location>
</feature>
<evidence type="ECO:0008006" key="17">
    <source>
        <dbReference type="Google" id="ProtNLM"/>
    </source>
</evidence>
<dbReference type="PhylomeDB" id="T1JMM8"/>
<feature type="transmembrane region" description="Helical" evidence="12">
    <location>
        <begin position="219"/>
        <end position="237"/>
    </location>
</feature>
<keyword evidence="5 12" id="KW-1133">Transmembrane helix</keyword>
<dbReference type="HOGENOM" id="CLU_037166_0_0_1"/>
<dbReference type="Proteomes" id="UP000014500">
    <property type="component" value="Unassembled WGS sequence"/>
</dbReference>
<organism evidence="15 16">
    <name type="scientific">Strigamia maritima</name>
    <name type="common">European centipede</name>
    <name type="synonym">Geophilus maritimus</name>
    <dbReference type="NCBI Taxonomy" id="126957"/>
    <lineage>
        <taxon>Eukaryota</taxon>
        <taxon>Metazoa</taxon>
        <taxon>Ecdysozoa</taxon>
        <taxon>Arthropoda</taxon>
        <taxon>Myriapoda</taxon>
        <taxon>Chilopoda</taxon>
        <taxon>Pleurostigmophora</taxon>
        <taxon>Geophilomorpha</taxon>
        <taxon>Linotaeniidae</taxon>
        <taxon>Strigamia</taxon>
    </lineage>
</organism>
<evidence type="ECO:0000256" key="5">
    <source>
        <dbReference type="ARBA" id="ARBA00022989"/>
    </source>
</evidence>
<dbReference type="SUPFAM" id="SSF53850">
    <property type="entry name" value="Periplasmic binding protein-like II"/>
    <property type="match status" value="1"/>
</dbReference>
<reference evidence="15" key="2">
    <citation type="submission" date="2015-02" db="UniProtKB">
        <authorList>
            <consortium name="EnsemblMetazoa"/>
        </authorList>
    </citation>
    <scope>IDENTIFICATION</scope>
</reference>
<comment type="similarity">
    <text evidence="2">Belongs to the glutamate-gated ion channel (TC 1.A.10.1) family.</text>
</comment>
<evidence type="ECO:0000256" key="6">
    <source>
        <dbReference type="ARBA" id="ARBA00023065"/>
    </source>
</evidence>
<dbReference type="EMBL" id="AFFK01018784">
    <property type="status" value="NOT_ANNOTATED_CDS"/>
    <property type="molecule type" value="Genomic_DNA"/>
</dbReference>
<feature type="domain" description="Ionotropic glutamate receptor L-glutamate and glycine-binding" evidence="14">
    <location>
        <begin position="63"/>
        <end position="141"/>
    </location>
</feature>
<evidence type="ECO:0000256" key="8">
    <source>
        <dbReference type="ARBA" id="ARBA00023170"/>
    </source>
</evidence>
<evidence type="ECO:0000313" key="16">
    <source>
        <dbReference type="Proteomes" id="UP000014500"/>
    </source>
</evidence>
<dbReference type="eggNOG" id="KOG1052">
    <property type="taxonomic scope" value="Eukaryota"/>
</dbReference>
<dbReference type="Gene3D" id="3.40.190.10">
    <property type="entry name" value="Periplasmic binding protein-like II"/>
    <property type="match status" value="1"/>
</dbReference>
<sequence length="421" mass="48824">MSNEDSFMETFSMHKEFLGNIWQRIVNYNIEARIIQNVKGNQYIDRVFPPDIILPENKSLILGGYFGQLFDIFNKKFNISFKISQNKHFGAFINSSWVGMVGDLTYGRADISTGISMTSQRGKYIKFSQEFYLYHLDIIYRNLDQEKWHYAFYLQPYNTDLWLCIVAISLVVIVLKVLENYVLRRKHFGSWVTNFINELLLWWPIVLQGNLLNFSLKSLKLVFGIYIAFSMLLLISYNSKLTSLLAITHLKIPFSSLEEMIASTNFLPAILKDSSSEEMFRKPPYDNMDIVRVESLIEGIESVYSGKLGLIASFQVVQHIIGRNCSFDIAPRYINKEPISLGYSKQFAFVEYFNYKISLMKQYGILSAEFKRYYPARQICIEKNFNPVSFGEIIGLFIFTISAILLSLIVGIFELIIGKFM</sequence>
<feature type="transmembrane region" description="Helical" evidence="12">
    <location>
        <begin position="188"/>
        <end position="207"/>
    </location>
</feature>
<evidence type="ECO:0000256" key="7">
    <source>
        <dbReference type="ARBA" id="ARBA00023136"/>
    </source>
</evidence>
<evidence type="ECO:0000256" key="2">
    <source>
        <dbReference type="ARBA" id="ARBA00008685"/>
    </source>
</evidence>
<dbReference type="OMA" id="HEDRNEV"/>
<evidence type="ECO:0000256" key="9">
    <source>
        <dbReference type="ARBA" id="ARBA00023180"/>
    </source>
</evidence>
<evidence type="ECO:0000259" key="13">
    <source>
        <dbReference type="Pfam" id="PF00060"/>
    </source>
</evidence>
<evidence type="ECO:0000256" key="11">
    <source>
        <dbReference type="ARBA" id="ARBA00023303"/>
    </source>
</evidence>
<keyword evidence="3" id="KW-0813">Transport</keyword>
<evidence type="ECO:0000256" key="12">
    <source>
        <dbReference type="SAM" id="Phobius"/>
    </source>
</evidence>
<evidence type="ECO:0000256" key="1">
    <source>
        <dbReference type="ARBA" id="ARBA00004141"/>
    </source>
</evidence>
<evidence type="ECO:0000313" key="15">
    <source>
        <dbReference type="EnsemblMetazoa" id="SMAR015108-PA"/>
    </source>
</evidence>
<feature type="transmembrane region" description="Helical" evidence="12">
    <location>
        <begin position="161"/>
        <end position="182"/>
    </location>
</feature>
<dbReference type="Pfam" id="PF00060">
    <property type="entry name" value="Lig_chan"/>
    <property type="match status" value="1"/>
</dbReference>
<evidence type="ECO:0000259" key="14">
    <source>
        <dbReference type="Pfam" id="PF10613"/>
    </source>
</evidence>
<keyword evidence="6" id="KW-0406">Ion transport</keyword>
<dbReference type="EnsemblMetazoa" id="SMAR015108-RA">
    <property type="protein sequence ID" value="SMAR015108-PA"/>
    <property type="gene ID" value="SMAR015108"/>
</dbReference>
<keyword evidence="4 12" id="KW-0812">Transmembrane</keyword>
<dbReference type="PANTHER" id="PTHR18966">
    <property type="entry name" value="IONOTROPIC GLUTAMATE RECEPTOR"/>
    <property type="match status" value="1"/>
</dbReference>
<dbReference type="Pfam" id="PF10613">
    <property type="entry name" value="Lig_chan-Glu_bd"/>
    <property type="match status" value="1"/>
</dbReference>
<dbReference type="GO" id="GO:0016020">
    <property type="term" value="C:membrane"/>
    <property type="evidence" value="ECO:0007669"/>
    <property type="project" value="UniProtKB-SubCell"/>
</dbReference>
<accession>T1JMM8</accession>
<keyword evidence="7 12" id="KW-0472">Membrane</keyword>
<evidence type="ECO:0000256" key="3">
    <source>
        <dbReference type="ARBA" id="ARBA00022448"/>
    </source>
</evidence>
<dbReference type="AlphaFoldDB" id="T1JMM8"/>
<keyword evidence="16" id="KW-1185">Reference proteome</keyword>
<feature type="domain" description="Ionotropic glutamate receptor C-terminal" evidence="13">
    <location>
        <begin position="160"/>
        <end position="326"/>
    </location>
</feature>
<comment type="subcellular location">
    <subcellularLocation>
        <location evidence="1">Membrane</location>
        <topology evidence="1">Multi-pass membrane protein</topology>
    </subcellularLocation>
</comment>
<proteinExistence type="inferred from homology"/>
<keyword evidence="8" id="KW-0675">Receptor</keyword>
<dbReference type="STRING" id="126957.T1JMM8"/>
<keyword evidence="9" id="KW-0325">Glycoprotein</keyword>
<protein>
    <recommendedName>
        <fullName evidence="17">Ionotropic glutamate receptor L-glutamate and glycine-binding domain-containing protein</fullName>
    </recommendedName>
</protein>
<reference evidence="16" key="1">
    <citation type="submission" date="2011-05" db="EMBL/GenBank/DDBJ databases">
        <authorList>
            <person name="Richards S.R."/>
            <person name="Qu J."/>
            <person name="Jiang H."/>
            <person name="Jhangiani S.N."/>
            <person name="Agravi P."/>
            <person name="Goodspeed R."/>
            <person name="Gross S."/>
            <person name="Mandapat C."/>
            <person name="Jackson L."/>
            <person name="Mathew T."/>
            <person name="Pu L."/>
            <person name="Thornton R."/>
            <person name="Saada N."/>
            <person name="Wilczek-Boney K.B."/>
            <person name="Lee S."/>
            <person name="Kovar C."/>
            <person name="Wu Y."/>
            <person name="Scherer S.E."/>
            <person name="Worley K.C."/>
            <person name="Muzny D.M."/>
            <person name="Gibbs R."/>
        </authorList>
    </citation>
    <scope>NUCLEOTIDE SEQUENCE</scope>
    <source>
        <strain evidence="16">Brora</strain>
    </source>
</reference>